<proteinExistence type="predicted"/>
<organism evidence="2 3">
    <name type="scientific">Prymnesium parvum</name>
    <name type="common">Toxic golden alga</name>
    <dbReference type="NCBI Taxonomy" id="97485"/>
    <lineage>
        <taxon>Eukaryota</taxon>
        <taxon>Haptista</taxon>
        <taxon>Haptophyta</taxon>
        <taxon>Prymnesiophyceae</taxon>
        <taxon>Prymnesiales</taxon>
        <taxon>Prymnesiaceae</taxon>
        <taxon>Prymnesium</taxon>
    </lineage>
</organism>
<dbReference type="AlphaFoldDB" id="A0AB34JFX7"/>
<evidence type="ECO:0000313" key="3">
    <source>
        <dbReference type="Proteomes" id="UP001515480"/>
    </source>
</evidence>
<feature type="transmembrane region" description="Helical" evidence="1">
    <location>
        <begin position="106"/>
        <end position="125"/>
    </location>
</feature>
<protein>
    <submittedName>
        <fullName evidence="2">Uncharacterized protein</fullName>
    </submittedName>
</protein>
<sequence>MRAHRSDPLLAPPLDPELLGSHSGIAGLAGSLWTCWSVLARALSGWAEGVKTVGRVWESGLAAERFQAQSGTHTFRCGAHLQVWRAYIGGYAGTMRASTRGPRLDTVLWAAGALPLTAFAAAAGIGSSLDTLRQGARALVWRRSSLPWVDCGRRWR</sequence>
<name>A0AB34JFX7_PRYPA</name>
<keyword evidence="1" id="KW-1133">Transmembrane helix</keyword>
<comment type="caution">
    <text evidence="2">The sequence shown here is derived from an EMBL/GenBank/DDBJ whole genome shotgun (WGS) entry which is preliminary data.</text>
</comment>
<evidence type="ECO:0000313" key="2">
    <source>
        <dbReference type="EMBL" id="KAL1519652.1"/>
    </source>
</evidence>
<dbReference type="Proteomes" id="UP001515480">
    <property type="component" value="Unassembled WGS sequence"/>
</dbReference>
<accession>A0AB34JFX7</accession>
<reference evidence="2 3" key="1">
    <citation type="journal article" date="2024" name="Science">
        <title>Giant polyketide synthase enzymes in the biosynthesis of giant marine polyether toxins.</title>
        <authorList>
            <person name="Fallon T.R."/>
            <person name="Shende V.V."/>
            <person name="Wierzbicki I.H."/>
            <person name="Pendleton A.L."/>
            <person name="Watervoot N.F."/>
            <person name="Auber R.P."/>
            <person name="Gonzalez D.J."/>
            <person name="Wisecaver J.H."/>
            <person name="Moore B.S."/>
        </authorList>
    </citation>
    <scope>NUCLEOTIDE SEQUENCE [LARGE SCALE GENOMIC DNA]</scope>
    <source>
        <strain evidence="2 3">12B1</strain>
    </source>
</reference>
<evidence type="ECO:0000256" key="1">
    <source>
        <dbReference type="SAM" id="Phobius"/>
    </source>
</evidence>
<keyword evidence="3" id="KW-1185">Reference proteome</keyword>
<keyword evidence="1" id="KW-0812">Transmembrane</keyword>
<gene>
    <name evidence="2" type="ORF">AB1Y20_023163</name>
</gene>
<dbReference type="EMBL" id="JBGBPQ010000009">
    <property type="protein sequence ID" value="KAL1519652.1"/>
    <property type="molecule type" value="Genomic_DNA"/>
</dbReference>
<keyword evidence="1" id="KW-0472">Membrane</keyword>